<dbReference type="SUPFAM" id="SSF56784">
    <property type="entry name" value="HAD-like"/>
    <property type="match status" value="1"/>
</dbReference>
<dbReference type="Pfam" id="PF00702">
    <property type="entry name" value="Hydrolase"/>
    <property type="match status" value="1"/>
</dbReference>
<dbReference type="AlphaFoldDB" id="G4RP27"/>
<dbReference type="KEGG" id="ttn:TTX_0661"/>
<dbReference type="InterPro" id="IPR023214">
    <property type="entry name" value="HAD_sf"/>
</dbReference>
<dbReference type="SFLD" id="SFLDG01129">
    <property type="entry name" value="C1.5:_HAD__Beta-PGM__Phosphata"/>
    <property type="match status" value="1"/>
</dbReference>
<protein>
    <submittedName>
        <fullName evidence="3">HAD superfamily hydrolase</fullName>
    </submittedName>
</protein>
<reference evidence="3 4" key="1">
    <citation type="journal article" date="2011" name="PLoS ONE">
        <title>The complete genome sequence of Thermoproteus tenax: a physiologically versatile member of the Crenarchaeota.</title>
        <authorList>
            <person name="Siebers B."/>
            <person name="Zaparty M."/>
            <person name="Raddatz G."/>
            <person name="Tjaden B."/>
            <person name="Albers S.V."/>
            <person name="Bell S.D."/>
            <person name="Blombach F."/>
            <person name="Kletzin A."/>
            <person name="Kyrpides N."/>
            <person name="Lanz C."/>
            <person name="Plagens A."/>
            <person name="Rampp M."/>
            <person name="Rosinus A."/>
            <person name="von Jan M."/>
            <person name="Makarova K.S."/>
            <person name="Klenk H.P."/>
            <person name="Schuster S.C."/>
            <person name="Hensel R."/>
        </authorList>
    </citation>
    <scope>NUCLEOTIDE SEQUENCE [LARGE SCALE GENOMIC DNA]</scope>
    <source>
        <strain evidence="4">ATCC 35583 / DSM 2078 / JCM 9277 / NBRC 100435 / Kra 1</strain>
    </source>
</reference>
<dbReference type="Proteomes" id="UP000002654">
    <property type="component" value="Chromosome"/>
</dbReference>
<gene>
    <name evidence="3" type="ordered locus">TTX_0661</name>
</gene>
<dbReference type="EMBL" id="FN869859">
    <property type="protein sequence ID" value="CCC81321.1"/>
    <property type="molecule type" value="Genomic_DNA"/>
</dbReference>
<evidence type="ECO:0000313" key="3">
    <source>
        <dbReference type="EMBL" id="CCC81321.1"/>
    </source>
</evidence>
<dbReference type="STRING" id="768679.TTX_0661"/>
<dbReference type="PANTHER" id="PTHR43316">
    <property type="entry name" value="HYDROLASE, HALOACID DELAHOGENASE-RELATED"/>
    <property type="match status" value="1"/>
</dbReference>
<evidence type="ECO:0000313" key="4">
    <source>
        <dbReference type="Proteomes" id="UP000002654"/>
    </source>
</evidence>
<dbReference type="InterPro" id="IPR051540">
    <property type="entry name" value="S-2-haloacid_dehalogenase"/>
</dbReference>
<dbReference type="GO" id="GO:0016787">
    <property type="term" value="F:hydrolase activity"/>
    <property type="evidence" value="ECO:0007669"/>
    <property type="project" value="UniProtKB-KW"/>
</dbReference>
<dbReference type="SFLD" id="SFLDS00003">
    <property type="entry name" value="Haloacid_Dehalogenase"/>
    <property type="match status" value="1"/>
</dbReference>
<dbReference type="Gene3D" id="1.10.150.400">
    <property type="match status" value="1"/>
</dbReference>
<dbReference type="PaxDb" id="768679-TTX_0661"/>
<organism evidence="3 4">
    <name type="scientific">Thermoproteus tenax (strain ATCC 35583 / DSM 2078 / JCM 9277 / NBRC 100435 / Kra 1)</name>
    <dbReference type="NCBI Taxonomy" id="768679"/>
    <lineage>
        <taxon>Archaea</taxon>
        <taxon>Thermoproteota</taxon>
        <taxon>Thermoprotei</taxon>
        <taxon>Thermoproteales</taxon>
        <taxon>Thermoproteaceae</taxon>
        <taxon>Thermoproteus</taxon>
    </lineage>
</organism>
<evidence type="ECO:0000256" key="2">
    <source>
        <dbReference type="ARBA" id="ARBA00022801"/>
    </source>
</evidence>
<comment type="similarity">
    <text evidence="1">Belongs to the HAD-like hydrolase superfamily.</text>
</comment>
<dbReference type="InterPro" id="IPR006439">
    <property type="entry name" value="HAD-SF_hydro_IA"/>
</dbReference>
<name>G4RP27_THETK</name>
<dbReference type="eggNOG" id="arCOG02291">
    <property type="taxonomic scope" value="Archaea"/>
</dbReference>
<dbReference type="HOGENOM" id="CLU_045011_8_3_2"/>
<accession>G4RP27</accession>
<dbReference type="PANTHER" id="PTHR43316:SF3">
    <property type="entry name" value="HALOACID DEHALOGENASE, TYPE II (AFU_ORTHOLOGUE AFUA_2G07750)-RELATED"/>
    <property type="match status" value="1"/>
</dbReference>
<proteinExistence type="inferred from homology"/>
<dbReference type="GeneID" id="11261557"/>
<keyword evidence="4" id="KW-1185">Reference proteome</keyword>
<dbReference type="NCBIfam" id="TIGR01549">
    <property type="entry name" value="HAD-SF-IA-v1"/>
    <property type="match status" value="1"/>
</dbReference>
<dbReference type="InterPro" id="IPR036412">
    <property type="entry name" value="HAD-like_sf"/>
</dbReference>
<dbReference type="PATRIC" id="fig|768679.9.peg.674"/>
<evidence type="ECO:0000256" key="1">
    <source>
        <dbReference type="ARBA" id="ARBA00007958"/>
    </source>
</evidence>
<dbReference type="Gene3D" id="3.40.50.1000">
    <property type="entry name" value="HAD superfamily/HAD-like"/>
    <property type="match status" value="1"/>
</dbReference>
<keyword evidence="2 3" id="KW-0378">Hydrolase</keyword>
<sequence length="250" mass="28214">MSIKAMTFDVWGTIFPVEPAIKVVADVLTKALGNRVPWSTIYSFIQDERRALKLARRERQELIPPTYNLFNIRRKLRERGILADFDVYEAQDLIDKAVGALEISPFLDAVEAAKAARDDGYKLGIVSNVLLWRSRATRELLTKYGIADLFDVQIYADDVGYVKPSIKLFEMASSLLAGDVIPDVYIHVGDDLFEDFLGAIMSGFQAVLVDRAGVYIKREYHEAIPCRAYIARDLRALPLIAHQIESCVSR</sequence>
<dbReference type="OrthoDB" id="27736at2157"/>
<dbReference type="RefSeq" id="WP_014126578.1">
    <property type="nucleotide sequence ID" value="NC_016070.1"/>
</dbReference>